<proteinExistence type="predicted"/>
<dbReference type="EnsemblPlants" id="Pp3c19_14690V3.2">
    <property type="protein sequence ID" value="PAC:32939335.CDS.1"/>
    <property type="gene ID" value="Pp3c19_14690"/>
</dbReference>
<organism evidence="1 2">
    <name type="scientific">Physcomitrium patens</name>
    <name type="common">Spreading-leaved earth moss</name>
    <name type="synonym">Physcomitrella patens</name>
    <dbReference type="NCBI Taxonomy" id="3218"/>
    <lineage>
        <taxon>Eukaryota</taxon>
        <taxon>Viridiplantae</taxon>
        <taxon>Streptophyta</taxon>
        <taxon>Embryophyta</taxon>
        <taxon>Bryophyta</taxon>
        <taxon>Bryophytina</taxon>
        <taxon>Bryopsida</taxon>
        <taxon>Funariidae</taxon>
        <taxon>Funariales</taxon>
        <taxon>Funariaceae</taxon>
        <taxon>Physcomitrium</taxon>
    </lineage>
</organism>
<dbReference type="Gramene" id="Pp3c19_14690V3.2">
    <property type="protein sequence ID" value="PAC:32939335.CDS.1"/>
    <property type="gene ID" value="Pp3c19_14690"/>
</dbReference>
<reference evidence="1 2" key="2">
    <citation type="journal article" date="2018" name="Plant J.">
        <title>The Physcomitrella patens chromosome-scale assembly reveals moss genome structure and evolution.</title>
        <authorList>
            <person name="Lang D."/>
            <person name="Ullrich K.K."/>
            <person name="Murat F."/>
            <person name="Fuchs J."/>
            <person name="Jenkins J."/>
            <person name="Haas F.B."/>
            <person name="Piednoel M."/>
            <person name="Gundlach H."/>
            <person name="Van Bel M."/>
            <person name="Meyberg R."/>
            <person name="Vives C."/>
            <person name="Morata J."/>
            <person name="Symeonidi A."/>
            <person name="Hiss M."/>
            <person name="Muchero W."/>
            <person name="Kamisugi Y."/>
            <person name="Saleh O."/>
            <person name="Blanc G."/>
            <person name="Decker E.L."/>
            <person name="van Gessel N."/>
            <person name="Grimwood J."/>
            <person name="Hayes R.D."/>
            <person name="Graham S.W."/>
            <person name="Gunter L.E."/>
            <person name="McDaniel S.F."/>
            <person name="Hoernstein S.N.W."/>
            <person name="Larsson A."/>
            <person name="Li F.W."/>
            <person name="Perroud P.F."/>
            <person name="Phillips J."/>
            <person name="Ranjan P."/>
            <person name="Rokshar D.S."/>
            <person name="Rothfels C.J."/>
            <person name="Schneider L."/>
            <person name="Shu S."/>
            <person name="Stevenson D.W."/>
            <person name="Thummler F."/>
            <person name="Tillich M."/>
            <person name="Villarreal Aguilar J.C."/>
            <person name="Widiez T."/>
            <person name="Wong G.K."/>
            <person name="Wymore A."/>
            <person name="Zhang Y."/>
            <person name="Zimmer A.D."/>
            <person name="Quatrano R.S."/>
            <person name="Mayer K.F.X."/>
            <person name="Goodstein D."/>
            <person name="Casacuberta J.M."/>
            <person name="Vandepoele K."/>
            <person name="Reski R."/>
            <person name="Cuming A.C."/>
            <person name="Tuskan G.A."/>
            <person name="Maumus F."/>
            <person name="Salse J."/>
            <person name="Schmutz J."/>
            <person name="Rensing S.A."/>
        </authorList>
    </citation>
    <scope>NUCLEOTIDE SEQUENCE [LARGE SCALE GENOMIC DNA]</scope>
    <source>
        <strain evidence="1 2">cv. Gransden 2004</strain>
    </source>
</reference>
<name>A0A7I3ZB61_PHYPA</name>
<reference evidence="1" key="3">
    <citation type="submission" date="2020-12" db="UniProtKB">
        <authorList>
            <consortium name="EnsemblPlants"/>
        </authorList>
    </citation>
    <scope>IDENTIFICATION</scope>
</reference>
<dbReference type="Proteomes" id="UP000006727">
    <property type="component" value="Chromosome 19"/>
</dbReference>
<accession>A0A7I3ZB61</accession>
<evidence type="ECO:0000313" key="2">
    <source>
        <dbReference type="Proteomes" id="UP000006727"/>
    </source>
</evidence>
<reference evidence="1 2" key="1">
    <citation type="journal article" date="2008" name="Science">
        <title>The Physcomitrella genome reveals evolutionary insights into the conquest of land by plants.</title>
        <authorList>
            <person name="Rensing S."/>
            <person name="Lang D."/>
            <person name="Zimmer A."/>
            <person name="Terry A."/>
            <person name="Salamov A."/>
            <person name="Shapiro H."/>
            <person name="Nishiyama T."/>
            <person name="Perroud P.-F."/>
            <person name="Lindquist E."/>
            <person name="Kamisugi Y."/>
            <person name="Tanahashi T."/>
            <person name="Sakakibara K."/>
            <person name="Fujita T."/>
            <person name="Oishi K."/>
            <person name="Shin-I T."/>
            <person name="Kuroki Y."/>
            <person name="Toyoda A."/>
            <person name="Suzuki Y."/>
            <person name="Hashimoto A."/>
            <person name="Yamaguchi K."/>
            <person name="Sugano A."/>
            <person name="Kohara Y."/>
            <person name="Fujiyama A."/>
            <person name="Anterola A."/>
            <person name="Aoki S."/>
            <person name="Ashton N."/>
            <person name="Barbazuk W.B."/>
            <person name="Barker E."/>
            <person name="Bennetzen J."/>
            <person name="Bezanilla M."/>
            <person name="Blankenship R."/>
            <person name="Cho S.H."/>
            <person name="Dutcher S."/>
            <person name="Estelle M."/>
            <person name="Fawcett J.A."/>
            <person name="Gundlach H."/>
            <person name="Hanada K."/>
            <person name="Heyl A."/>
            <person name="Hicks K.A."/>
            <person name="Hugh J."/>
            <person name="Lohr M."/>
            <person name="Mayer K."/>
            <person name="Melkozernov A."/>
            <person name="Murata T."/>
            <person name="Nelson D."/>
            <person name="Pils B."/>
            <person name="Prigge M."/>
            <person name="Reiss B."/>
            <person name="Renner T."/>
            <person name="Rombauts S."/>
            <person name="Rushton P."/>
            <person name="Sanderfoot A."/>
            <person name="Schween G."/>
            <person name="Shiu S.-H."/>
            <person name="Stueber K."/>
            <person name="Theodoulou F.L."/>
            <person name="Tu H."/>
            <person name="Van de Peer Y."/>
            <person name="Verrier P.J."/>
            <person name="Waters E."/>
            <person name="Wood A."/>
            <person name="Yang L."/>
            <person name="Cove D."/>
            <person name="Cuming A."/>
            <person name="Hasebe M."/>
            <person name="Lucas S."/>
            <person name="Mishler D.B."/>
            <person name="Reski R."/>
            <person name="Grigoriev I."/>
            <person name="Quatrano R.S."/>
            <person name="Boore J.L."/>
        </authorList>
    </citation>
    <scope>NUCLEOTIDE SEQUENCE [LARGE SCALE GENOMIC DNA]</scope>
    <source>
        <strain evidence="1 2">cv. Gransden 2004</strain>
    </source>
</reference>
<evidence type="ECO:0000313" key="1">
    <source>
        <dbReference type="EnsemblPlants" id="PAC:32939335.CDS.1"/>
    </source>
</evidence>
<dbReference type="AlphaFoldDB" id="A0A7I3ZB61"/>
<protein>
    <submittedName>
        <fullName evidence="1">Uncharacterized protein</fullName>
    </submittedName>
</protein>
<dbReference type="EMBL" id="ABEU02000019">
    <property type="status" value="NOT_ANNOTATED_CDS"/>
    <property type="molecule type" value="Genomic_DNA"/>
</dbReference>
<keyword evidence="2" id="KW-1185">Reference proteome</keyword>
<sequence length="74" mass="8465">MTTSCCRPSYCSHSSGELDHISSHWACLFSCRARNVENGKKTSRPHAYVLLSTLWRAETFFCAKSPLLAEQLWR</sequence>